<evidence type="ECO:0000256" key="2">
    <source>
        <dbReference type="ARBA" id="ARBA00022692"/>
    </source>
</evidence>
<gene>
    <name evidence="7" type="ORF">Hypma_014372</name>
</gene>
<dbReference type="GO" id="GO:0016020">
    <property type="term" value="C:membrane"/>
    <property type="evidence" value="ECO:0007669"/>
    <property type="project" value="UniProtKB-SubCell"/>
</dbReference>
<comment type="subcellular location">
    <subcellularLocation>
        <location evidence="1">Membrane</location>
        <topology evidence="1">Single-pass membrane protein</topology>
    </subcellularLocation>
</comment>
<feature type="transmembrane region" description="Helical" evidence="6">
    <location>
        <begin position="504"/>
        <end position="528"/>
    </location>
</feature>
<sequence>MNTDVLHDTATGEESRICTLCKRVQVLVSEGWKMCPQCREKSRERSRARALKLKALAADAEPDAPTLKAIESGNTAKRKADDATNLWQDMKKRFKKSSKDREGKNGTSGVLGTVTNTPSGSRTIEFQTASDMYKALKTMSKAKKPLQFHGSFSIVAKDDTDDIKRARLVMDELRKIAKISFAYKKPSSSASHLLTFKCTCMASAHPTKAAPAVPPNEAAGDAVSLKSKQSALTAWAGAKPKMSHEPGISAAPTVECNGKVMIVAEEDSSHPLGIKGQKTSILLELEPSQTSLPSWRMFRSSFVRLGLVILSTSSICDALKFTVSASFSNGILIPGGEIHIISTPESGDPAQVNVYLYNAVQKNRTELWIGLEPANSIHSIFDLPMVPPGPHYVVRATRDQFLTDSPEFEIFAVGSGPGKSTSDGSPSSAPTATLETTPTFTRSPTVTTTSPLQTTPANADAVTRTSGQISGSQTSQTSATDSVSNNGSSDMGQNIPSTSKNLPIGAIVGGVIGGLVMIAIIFALLLYCRRRPHQDTASGPLRSRRLWSRSRNKNILPFTSTQPSSVTTLLNPKHPIPTPRTGPVSTAAGLVETIMSNSGATISHVASETKYSMVDTELPPNDYEHQRRRINAEMASLQDGTSFRYTSHEHTRSEDSDLRHQLDDLRAQIRQLELRQAGAWASENALFEPPPVYNQ</sequence>
<accession>A0A369JEV8</accession>
<proteinExistence type="predicted"/>
<keyword evidence="8" id="KW-1185">Reference proteome</keyword>
<feature type="region of interest" description="Disordered" evidence="5">
    <location>
        <begin position="93"/>
        <end position="118"/>
    </location>
</feature>
<evidence type="ECO:0000256" key="3">
    <source>
        <dbReference type="ARBA" id="ARBA00022989"/>
    </source>
</evidence>
<keyword evidence="3 6" id="KW-1133">Transmembrane helix</keyword>
<comment type="caution">
    <text evidence="7">The sequence shown here is derived from an EMBL/GenBank/DDBJ whole genome shotgun (WGS) entry which is preliminary data.</text>
</comment>
<feature type="compositionally biased region" description="Low complexity" evidence="5">
    <location>
        <begin position="463"/>
        <end position="484"/>
    </location>
</feature>
<dbReference type="PANTHER" id="PTHR15549">
    <property type="entry name" value="PAIRED IMMUNOGLOBULIN-LIKE TYPE 2 RECEPTOR"/>
    <property type="match status" value="1"/>
</dbReference>
<evidence type="ECO:0000256" key="1">
    <source>
        <dbReference type="ARBA" id="ARBA00004167"/>
    </source>
</evidence>
<name>A0A369JEV8_HYPMA</name>
<reference evidence="7" key="1">
    <citation type="submission" date="2018-04" db="EMBL/GenBank/DDBJ databases">
        <title>Whole genome sequencing of Hypsizygus marmoreus.</title>
        <authorList>
            <person name="Choi I.-G."/>
            <person name="Min B."/>
            <person name="Kim J.-G."/>
            <person name="Kim S."/>
            <person name="Oh Y.-L."/>
            <person name="Kong W.-S."/>
            <person name="Park H."/>
            <person name="Jeong J."/>
            <person name="Song E.-S."/>
        </authorList>
    </citation>
    <scope>NUCLEOTIDE SEQUENCE [LARGE SCALE GENOMIC DNA]</scope>
    <source>
        <strain evidence="7">51987-8</strain>
    </source>
</reference>
<feature type="region of interest" description="Disordered" evidence="5">
    <location>
        <begin position="412"/>
        <end position="500"/>
    </location>
</feature>
<dbReference type="InParanoid" id="A0A369JEV8"/>
<feature type="compositionally biased region" description="Polar residues" evidence="5">
    <location>
        <begin position="105"/>
        <end position="118"/>
    </location>
</feature>
<dbReference type="EMBL" id="LUEZ02000085">
    <property type="protein sequence ID" value="RDB18935.1"/>
    <property type="molecule type" value="Genomic_DNA"/>
</dbReference>
<organism evidence="7 8">
    <name type="scientific">Hypsizygus marmoreus</name>
    <name type="common">White beech mushroom</name>
    <name type="synonym">Agaricus marmoreus</name>
    <dbReference type="NCBI Taxonomy" id="39966"/>
    <lineage>
        <taxon>Eukaryota</taxon>
        <taxon>Fungi</taxon>
        <taxon>Dikarya</taxon>
        <taxon>Basidiomycota</taxon>
        <taxon>Agaricomycotina</taxon>
        <taxon>Agaricomycetes</taxon>
        <taxon>Agaricomycetidae</taxon>
        <taxon>Agaricales</taxon>
        <taxon>Tricholomatineae</taxon>
        <taxon>Lyophyllaceae</taxon>
        <taxon>Hypsizygus</taxon>
    </lineage>
</organism>
<evidence type="ECO:0000256" key="4">
    <source>
        <dbReference type="ARBA" id="ARBA00023136"/>
    </source>
</evidence>
<keyword evidence="2 6" id="KW-0812">Transmembrane</keyword>
<dbReference type="InterPro" id="IPR051694">
    <property type="entry name" value="Immunoregulatory_rcpt-like"/>
</dbReference>
<keyword evidence="4 6" id="KW-0472">Membrane</keyword>
<evidence type="ECO:0000313" key="8">
    <source>
        <dbReference type="Proteomes" id="UP000076154"/>
    </source>
</evidence>
<dbReference type="AlphaFoldDB" id="A0A369JEV8"/>
<feature type="compositionally biased region" description="Low complexity" evidence="5">
    <location>
        <begin position="425"/>
        <end position="456"/>
    </location>
</feature>
<dbReference type="GO" id="GO:0071944">
    <property type="term" value="C:cell periphery"/>
    <property type="evidence" value="ECO:0007669"/>
    <property type="project" value="UniProtKB-ARBA"/>
</dbReference>
<dbReference type="OrthoDB" id="3025610at2759"/>
<dbReference type="Proteomes" id="UP000076154">
    <property type="component" value="Unassembled WGS sequence"/>
</dbReference>
<protein>
    <submittedName>
        <fullName evidence="7">Uncharacterized protein</fullName>
    </submittedName>
</protein>
<feature type="compositionally biased region" description="Polar residues" evidence="5">
    <location>
        <begin position="485"/>
        <end position="500"/>
    </location>
</feature>
<evidence type="ECO:0000256" key="6">
    <source>
        <dbReference type="SAM" id="Phobius"/>
    </source>
</evidence>
<evidence type="ECO:0000256" key="5">
    <source>
        <dbReference type="SAM" id="MobiDB-lite"/>
    </source>
</evidence>
<evidence type="ECO:0000313" key="7">
    <source>
        <dbReference type="EMBL" id="RDB18935.1"/>
    </source>
</evidence>